<evidence type="ECO:0000313" key="1">
    <source>
        <dbReference type="EMBL" id="DAF63196.1"/>
    </source>
</evidence>
<reference evidence="1" key="1">
    <citation type="journal article" date="2021" name="Proc. Natl. Acad. Sci. U.S.A.">
        <title>A Catalog of Tens of Thousands of Viruses from Human Metagenomes Reveals Hidden Associations with Chronic Diseases.</title>
        <authorList>
            <person name="Tisza M.J."/>
            <person name="Buck C.B."/>
        </authorList>
    </citation>
    <scope>NUCLEOTIDE SEQUENCE</scope>
    <source>
        <strain evidence="1">Ct7yc1</strain>
    </source>
</reference>
<accession>A0A8S5TIP5</accession>
<dbReference type="EMBL" id="BK032833">
    <property type="protein sequence ID" value="DAF63196.1"/>
    <property type="molecule type" value="Genomic_DNA"/>
</dbReference>
<name>A0A8S5TIP5_9CAUD</name>
<protein>
    <submittedName>
        <fullName evidence="1">Uncharacterized protein</fullName>
    </submittedName>
</protein>
<sequence length="36" mass="4267">MPSNCIYNRYNSKPFIYKALRAIELLQLCAKQLFSE</sequence>
<proteinExistence type="predicted"/>
<organism evidence="1">
    <name type="scientific">Siphoviridae sp. ct7yc1</name>
    <dbReference type="NCBI Taxonomy" id="2827788"/>
    <lineage>
        <taxon>Viruses</taxon>
        <taxon>Duplodnaviria</taxon>
        <taxon>Heunggongvirae</taxon>
        <taxon>Uroviricota</taxon>
        <taxon>Caudoviricetes</taxon>
    </lineage>
</organism>